<protein>
    <submittedName>
        <fullName evidence="1">Uncharacterized protein</fullName>
    </submittedName>
</protein>
<name>A0A0C3AFU3_PILCF</name>
<dbReference type="EMBL" id="KN833114">
    <property type="protein sequence ID" value="KIM72658.1"/>
    <property type="molecule type" value="Genomic_DNA"/>
</dbReference>
<reference evidence="1 2" key="1">
    <citation type="submission" date="2014-04" db="EMBL/GenBank/DDBJ databases">
        <authorList>
            <consortium name="DOE Joint Genome Institute"/>
            <person name="Kuo A."/>
            <person name="Tarkka M."/>
            <person name="Buscot F."/>
            <person name="Kohler A."/>
            <person name="Nagy L.G."/>
            <person name="Floudas D."/>
            <person name="Copeland A."/>
            <person name="Barry K.W."/>
            <person name="Cichocki N."/>
            <person name="Veneault-Fourrey C."/>
            <person name="LaButti K."/>
            <person name="Lindquist E.A."/>
            <person name="Lipzen A."/>
            <person name="Lundell T."/>
            <person name="Morin E."/>
            <person name="Murat C."/>
            <person name="Sun H."/>
            <person name="Tunlid A."/>
            <person name="Henrissat B."/>
            <person name="Grigoriev I.V."/>
            <person name="Hibbett D.S."/>
            <person name="Martin F."/>
            <person name="Nordberg H.P."/>
            <person name="Cantor M.N."/>
            <person name="Hua S.X."/>
        </authorList>
    </citation>
    <scope>NUCLEOTIDE SEQUENCE [LARGE SCALE GENOMIC DNA]</scope>
    <source>
        <strain evidence="1 2">F 1598</strain>
    </source>
</reference>
<gene>
    <name evidence="1" type="ORF">PILCRDRAFT_93368</name>
</gene>
<dbReference type="AlphaFoldDB" id="A0A0C3AFU3"/>
<proteinExistence type="predicted"/>
<organism evidence="1 2">
    <name type="scientific">Piloderma croceum (strain F 1598)</name>
    <dbReference type="NCBI Taxonomy" id="765440"/>
    <lineage>
        <taxon>Eukaryota</taxon>
        <taxon>Fungi</taxon>
        <taxon>Dikarya</taxon>
        <taxon>Basidiomycota</taxon>
        <taxon>Agaricomycotina</taxon>
        <taxon>Agaricomycetes</taxon>
        <taxon>Agaricomycetidae</taxon>
        <taxon>Atheliales</taxon>
        <taxon>Atheliaceae</taxon>
        <taxon>Piloderma</taxon>
    </lineage>
</organism>
<accession>A0A0C3AFU3</accession>
<keyword evidence="2" id="KW-1185">Reference proteome</keyword>
<evidence type="ECO:0000313" key="2">
    <source>
        <dbReference type="Proteomes" id="UP000054166"/>
    </source>
</evidence>
<reference evidence="2" key="2">
    <citation type="submission" date="2015-01" db="EMBL/GenBank/DDBJ databases">
        <title>Evolutionary Origins and Diversification of the Mycorrhizal Mutualists.</title>
        <authorList>
            <consortium name="DOE Joint Genome Institute"/>
            <consortium name="Mycorrhizal Genomics Consortium"/>
            <person name="Kohler A."/>
            <person name="Kuo A."/>
            <person name="Nagy L.G."/>
            <person name="Floudas D."/>
            <person name="Copeland A."/>
            <person name="Barry K.W."/>
            <person name="Cichocki N."/>
            <person name="Veneault-Fourrey C."/>
            <person name="LaButti K."/>
            <person name="Lindquist E.A."/>
            <person name="Lipzen A."/>
            <person name="Lundell T."/>
            <person name="Morin E."/>
            <person name="Murat C."/>
            <person name="Riley R."/>
            <person name="Ohm R."/>
            <person name="Sun H."/>
            <person name="Tunlid A."/>
            <person name="Henrissat B."/>
            <person name="Grigoriev I.V."/>
            <person name="Hibbett D.S."/>
            <person name="Martin F."/>
        </authorList>
    </citation>
    <scope>NUCLEOTIDE SEQUENCE [LARGE SCALE GENOMIC DNA]</scope>
    <source>
        <strain evidence="2">F 1598</strain>
    </source>
</reference>
<dbReference type="InParanoid" id="A0A0C3AFU3"/>
<dbReference type="HOGENOM" id="CLU_1475699_0_0_1"/>
<dbReference type="Proteomes" id="UP000054166">
    <property type="component" value="Unassembled WGS sequence"/>
</dbReference>
<evidence type="ECO:0000313" key="1">
    <source>
        <dbReference type="EMBL" id="KIM72658.1"/>
    </source>
</evidence>
<sequence length="183" mass="20553">MGSNSDYYSANEGEKQARMDVELIHKTLTFSFGTSANVDQSQVTFSFGALTNTAPSHVVNGSVESTPQVVDFELPETTKHTAPHSVKPHRLTACEVNPLVHSQLSTSDLMVKHKFIEVAKSQYLYEELNSRKDRIHLAEKSNEKLCQAQEAQEQEITSLQIHISKQNTPHAFQQELLQKEQAM</sequence>